<keyword evidence="3" id="KW-1185">Reference proteome</keyword>
<organism evidence="1">
    <name type="scientific">Spironucleus salmonicida</name>
    <dbReference type="NCBI Taxonomy" id="348837"/>
    <lineage>
        <taxon>Eukaryota</taxon>
        <taxon>Metamonada</taxon>
        <taxon>Diplomonadida</taxon>
        <taxon>Hexamitidae</taxon>
        <taxon>Hexamitinae</taxon>
        <taxon>Spironucleus</taxon>
    </lineage>
</organism>
<dbReference type="AlphaFoldDB" id="V6LMW9"/>
<gene>
    <name evidence="1" type="ORF">SS50377_14020</name>
    <name evidence="2" type="ORF">SS50377_24418</name>
</gene>
<sequence>MDQTVQTILNKLKKILKPKIDTQRSQSVNRQILHILTLLQSNNYEVDKLLLKYPLNALSVEADELILQHIKTPILFSSQTIKTAKNYHIFPGFCSCKNVINTISYDQNFLFSQKCRKCAEQQFDENQPLYQLAKQAFCWFLMQKIDFNDVRIIENIPTNQVSTNIDQYMYNSDIFCGKIISFQGSQKFHFFDKKSANFETNLKRCESLFYQKIGWHGVKTVVVEKQYLRFGVEFWIRNQEKIGFILKEFGRFYVVQCDMKEYQVEKSECKIIGHADNYNKTLLFDQEERKLIGNLLWNMKGLEVKVVDLFQQHVSGNVEYCIFLNQEWYFIISNQKNAYIIQFNQIVSQKCIQLHKKLYYGFDVGQDMLDCAKQLVMPQFFQLYVIIIIDQYYLINKINNYLNNGSNLPSLDKDEGYI</sequence>
<dbReference type="Proteomes" id="UP000018208">
    <property type="component" value="Unassembled WGS sequence"/>
</dbReference>
<protein>
    <submittedName>
        <fullName evidence="1">Uncharacterized protein</fullName>
    </submittedName>
</protein>
<reference evidence="2" key="2">
    <citation type="submission" date="2020-12" db="EMBL/GenBank/DDBJ databases">
        <title>New Spironucleus salmonicida genome in near-complete chromosomes.</title>
        <authorList>
            <person name="Xu F."/>
            <person name="Kurt Z."/>
            <person name="Jimenez-Gonzalez A."/>
            <person name="Astvaldsson A."/>
            <person name="Andersson J.O."/>
            <person name="Svard S.G."/>
        </authorList>
    </citation>
    <scope>NUCLEOTIDE SEQUENCE</scope>
    <source>
        <strain evidence="2">ATCC 50377</strain>
    </source>
</reference>
<dbReference type="EMBL" id="AUWU02000004">
    <property type="protein sequence ID" value="KAH0574460.1"/>
    <property type="molecule type" value="Genomic_DNA"/>
</dbReference>
<dbReference type="EMBL" id="KI546085">
    <property type="protein sequence ID" value="EST46032.1"/>
    <property type="molecule type" value="Genomic_DNA"/>
</dbReference>
<evidence type="ECO:0000313" key="1">
    <source>
        <dbReference type="EMBL" id="EST46032.1"/>
    </source>
</evidence>
<dbReference type="VEuPathDB" id="GiardiaDB:SS50377_24418"/>
<reference evidence="1 2" key="1">
    <citation type="journal article" date="2014" name="PLoS Genet.">
        <title>The Genome of Spironucleus salmonicida Highlights a Fish Pathogen Adapted to Fluctuating Environments.</title>
        <authorList>
            <person name="Xu F."/>
            <person name="Jerlstrom-Hultqvist J."/>
            <person name="Einarsson E."/>
            <person name="Astvaldsson A."/>
            <person name="Svard S.G."/>
            <person name="Andersson J.O."/>
        </authorList>
    </citation>
    <scope>NUCLEOTIDE SEQUENCE</scope>
    <source>
        <strain evidence="2">ATCC 50377</strain>
    </source>
</reference>
<evidence type="ECO:0000313" key="2">
    <source>
        <dbReference type="EMBL" id="KAH0574460.1"/>
    </source>
</evidence>
<accession>V6LMW9</accession>
<proteinExistence type="predicted"/>
<evidence type="ECO:0000313" key="3">
    <source>
        <dbReference type="Proteomes" id="UP000018208"/>
    </source>
</evidence>
<name>V6LMW9_9EUKA</name>